<evidence type="ECO:0000256" key="3">
    <source>
        <dbReference type="ARBA" id="ARBA00022691"/>
    </source>
</evidence>
<dbReference type="InterPro" id="IPR036388">
    <property type="entry name" value="WH-like_DNA-bd_sf"/>
</dbReference>
<proteinExistence type="predicted"/>
<dbReference type="EMBL" id="MIGA01000011">
    <property type="protein sequence ID" value="OSY46305.1"/>
    <property type="molecule type" value="Genomic_DNA"/>
</dbReference>
<reference evidence="6 8" key="2">
    <citation type="submission" date="2017-09" db="EMBL/GenBank/DDBJ databases">
        <authorList>
            <person name="Lee N."/>
            <person name="Cho B.-K."/>
        </authorList>
    </citation>
    <scope>NUCLEOTIDE SEQUENCE [LARGE SCALE GENOMIC DNA]</scope>
    <source>
        <strain evidence="6 8">ATCC 23948</strain>
    </source>
</reference>
<keyword evidence="1 6" id="KW-0489">Methyltransferase</keyword>
<evidence type="ECO:0000256" key="2">
    <source>
        <dbReference type="ARBA" id="ARBA00022679"/>
    </source>
</evidence>
<dbReference type="GO" id="GO:0032259">
    <property type="term" value="P:methylation"/>
    <property type="evidence" value="ECO:0007669"/>
    <property type="project" value="UniProtKB-KW"/>
</dbReference>
<dbReference type="Proteomes" id="UP000325458">
    <property type="component" value="Chromosome"/>
</dbReference>
<dbReference type="InterPro" id="IPR016461">
    <property type="entry name" value="COMT-like"/>
</dbReference>
<evidence type="ECO:0000259" key="4">
    <source>
        <dbReference type="Pfam" id="PF00891"/>
    </source>
</evidence>
<dbReference type="EC" id="2.1.1.210" evidence="5"/>
<dbReference type="SUPFAM" id="SSF53335">
    <property type="entry name" value="S-adenosyl-L-methionine-dependent methyltransferases"/>
    <property type="match status" value="1"/>
</dbReference>
<name>A0AAE6TKK3_STRPT</name>
<evidence type="ECO:0000313" key="5">
    <source>
        <dbReference type="EMBL" id="OSY46305.1"/>
    </source>
</evidence>
<dbReference type="PANTHER" id="PTHR43712:SF2">
    <property type="entry name" value="O-METHYLTRANSFERASE CICE"/>
    <property type="match status" value="1"/>
</dbReference>
<dbReference type="Proteomes" id="UP000194225">
    <property type="component" value="Unassembled WGS sequence"/>
</dbReference>
<dbReference type="AlphaFoldDB" id="A0AAE6TKK3"/>
<evidence type="ECO:0000313" key="6">
    <source>
        <dbReference type="EMBL" id="QEV50340.1"/>
    </source>
</evidence>
<evidence type="ECO:0000313" key="7">
    <source>
        <dbReference type="Proteomes" id="UP000194225"/>
    </source>
</evidence>
<dbReference type="KEGG" id="spla:CP981_00330"/>
<keyword evidence="7" id="KW-1185">Reference proteome</keyword>
<feature type="domain" description="O-methyltransferase C-terminal" evidence="4">
    <location>
        <begin position="131"/>
        <end position="326"/>
    </location>
</feature>
<sequence>MNPAAPDAAGRAEDAAAAPDDRLVMATFMGQYDLPALAVADALGLFPLLVRSPVGAAEAARRLRLHPYNTEVLLALVAALGYLTVYEGAYHLTPAARAFLLPGTSRYWGPMLQLGWDEKCTAVQLAVREGKAHGYRGHALWETHSRVPRRADLFTAAMHAHSTGPAAALAARLDLAGAGTLLDVAGGAGTFAVALVKRHPQLTAQVLDLPAVADVARRTLEEAKVADRVRLCLRDMFDGPWPDGQDLVLFADTLCDWGDDACREMLARARAALSPGGRILVHQVMLDDSRTRSATAAGYALALATMSGGRLRTASELAGLLTEAGFTGRQLIPLYGHYSLMTARRG</sequence>
<dbReference type="PANTHER" id="PTHR43712">
    <property type="entry name" value="PUTATIVE (AFU_ORTHOLOGUE AFUA_4G14580)-RELATED"/>
    <property type="match status" value="1"/>
</dbReference>
<dbReference type="RefSeq" id="WP_085924151.1">
    <property type="nucleotide sequence ID" value="NZ_BAABSS010000004.1"/>
</dbReference>
<dbReference type="InterPro" id="IPR036390">
    <property type="entry name" value="WH_DNA-bd_sf"/>
</dbReference>
<dbReference type="GeneID" id="90921794"/>
<dbReference type="Pfam" id="PF00891">
    <property type="entry name" value="Methyltransf_2"/>
    <property type="match status" value="1"/>
</dbReference>
<dbReference type="GO" id="GO:0043803">
    <property type="term" value="F:hydroxyneurosporene-O-methyltransferase activity"/>
    <property type="evidence" value="ECO:0007669"/>
    <property type="project" value="UniProtKB-EC"/>
</dbReference>
<gene>
    <name evidence="5" type="primary">crtF_2</name>
    <name evidence="5" type="ORF">BG653_02273</name>
    <name evidence="6" type="ORF">CP981_00330</name>
</gene>
<dbReference type="InterPro" id="IPR029063">
    <property type="entry name" value="SAM-dependent_MTases_sf"/>
</dbReference>
<evidence type="ECO:0000313" key="8">
    <source>
        <dbReference type="Proteomes" id="UP000325458"/>
    </source>
</evidence>
<dbReference type="GO" id="GO:0008171">
    <property type="term" value="F:O-methyltransferase activity"/>
    <property type="evidence" value="ECO:0007669"/>
    <property type="project" value="InterPro"/>
</dbReference>
<dbReference type="SUPFAM" id="SSF46785">
    <property type="entry name" value="Winged helix' DNA-binding domain"/>
    <property type="match status" value="1"/>
</dbReference>
<keyword evidence="2 5" id="KW-0808">Transferase</keyword>
<reference evidence="5 7" key="1">
    <citation type="submission" date="2016-09" db="EMBL/GenBank/DDBJ databases">
        <title>Streptomyces platensis DSM40041, a candidate organism with high potential of specific P450 cytochromes.</title>
        <authorList>
            <person name="Grumaz C."/>
            <person name="Vainshtein Y."/>
            <person name="Kirstahler P."/>
            <person name="Sohn K."/>
        </authorList>
    </citation>
    <scope>NUCLEOTIDE SEQUENCE [LARGE SCALE GENOMIC DNA]</scope>
    <source>
        <strain evidence="5 7">DSM 40041</strain>
    </source>
</reference>
<dbReference type="InterPro" id="IPR001077">
    <property type="entry name" value="COMT_C"/>
</dbReference>
<protein>
    <submittedName>
        <fullName evidence="5">Demethylspheroidene O-methyltransferase</fullName>
        <ecNumber evidence="5">2.1.1.210</ecNumber>
    </submittedName>
    <submittedName>
        <fullName evidence="6">Methyltransferase domain-containing protein</fullName>
    </submittedName>
</protein>
<dbReference type="PROSITE" id="PS51683">
    <property type="entry name" value="SAM_OMT_II"/>
    <property type="match status" value="1"/>
</dbReference>
<accession>A0AAE6TKK3</accession>
<dbReference type="EMBL" id="CP023691">
    <property type="protein sequence ID" value="QEV50340.1"/>
    <property type="molecule type" value="Genomic_DNA"/>
</dbReference>
<dbReference type="CDD" id="cd02440">
    <property type="entry name" value="AdoMet_MTases"/>
    <property type="match status" value="1"/>
</dbReference>
<keyword evidence="3" id="KW-0949">S-adenosyl-L-methionine</keyword>
<dbReference type="Gene3D" id="1.10.10.10">
    <property type="entry name" value="Winged helix-like DNA-binding domain superfamily/Winged helix DNA-binding domain"/>
    <property type="match status" value="1"/>
</dbReference>
<organism evidence="6 8">
    <name type="scientific">Streptomyces platensis</name>
    <dbReference type="NCBI Taxonomy" id="58346"/>
    <lineage>
        <taxon>Bacteria</taxon>
        <taxon>Bacillati</taxon>
        <taxon>Actinomycetota</taxon>
        <taxon>Actinomycetes</taxon>
        <taxon>Kitasatosporales</taxon>
        <taxon>Streptomycetaceae</taxon>
        <taxon>Streptomyces</taxon>
    </lineage>
</organism>
<evidence type="ECO:0000256" key="1">
    <source>
        <dbReference type="ARBA" id="ARBA00022603"/>
    </source>
</evidence>
<dbReference type="Gene3D" id="3.40.50.150">
    <property type="entry name" value="Vaccinia Virus protein VP39"/>
    <property type="match status" value="1"/>
</dbReference>